<dbReference type="AlphaFoldDB" id="A0A4P9XUH5"/>
<dbReference type="EMBL" id="KZ992543">
    <property type="protein sequence ID" value="RKP09090.1"/>
    <property type="molecule type" value="Genomic_DNA"/>
</dbReference>
<sequence>MPNAAAAGGADLDVGMPSIVDPRAPSDATEAGEINQLATNRGAERLTKRRRLWTGVADAESVADKTIRLRDIHVEDGAMSGLADKDEPYCGLPINDEPIGERRTLGEALEDPAVRRTFKSPYVERLAFTTMSMIEQEKTRNQRLDRLAGILQQDDPWYRDVDLGDDALVADVWEKLQDHICYSSAYLRKLTAMRDQLMRACRDRTQLWARMEELHLEQEQPMLRYQLHHGDYPGVLTGVDDAAMAPVEGVHGAAYGDASTHGRSGRKKTTRAGSASSAAAASSTGTRQVKTKKKRAASGGGPVGSAAVMATANAANQRMGEMGVMPSAASVAAAAAAVISGVRDDTGMPVRMDLA</sequence>
<gene>
    <name evidence="2" type="ORF">THASP1DRAFT_29120</name>
</gene>
<evidence type="ECO:0000313" key="3">
    <source>
        <dbReference type="Proteomes" id="UP000271241"/>
    </source>
</evidence>
<proteinExistence type="predicted"/>
<dbReference type="OrthoDB" id="5580395at2759"/>
<dbReference type="Proteomes" id="UP000271241">
    <property type="component" value="Unassembled WGS sequence"/>
</dbReference>
<feature type="region of interest" description="Disordered" evidence="1">
    <location>
        <begin position="1"/>
        <end position="30"/>
    </location>
</feature>
<organism evidence="2 3">
    <name type="scientific">Thamnocephalis sphaerospora</name>
    <dbReference type="NCBI Taxonomy" id="78915"/>
    <lineage>
        <taxon>Eukaryota</taxon>
        <taxon>Fungi</taxon>
        <taxon>Fungi incertae sedis</taxon>
        <taxon>Zoopagomycota</taxon>
        <taxon>Zoopagomycotina</taxon>
        <taxon>Zoopagomycetes</taxon>
        <taxon>Zoopagales</taxon>
        <taxon>Sigmoideomycetaceae</taxon>
        <taxon>Thamnocephalis</taxon>
    </lineage>
</organism>
<keyword evidence="3" id="KW-1185">Reference proteome</keyword>
<protein>
    <submittedName>
        <fullName evidence="2">Uncharacterized protein</fullName>
    </submittedName>
</protein>
<name>A0A4P9XUH5_9FUNG</name>
<accession>A0A4P9XUH5</accession>
<feature type="region of interest" description="Disordered" evidence="1">
    <location>
        <begin position="254"/>
        <end position="303"/>
    </location>
</feature>
<feature type="compositionally biased region" description="Low complexity" evidence="1">
    <location>
        <begin position="271"/>
        <end position="287"/>
    </location>
</feature>
<evidence type="ECO:0000313" key="2">
    <source>
        <dbReference type="EMBL" id="RKP09090.1"/>
    </source>
</evidence>
<feature type="compositionally biased region" description="Low complexity" evidence="1">
    <location>
        <begin position="1"/>
        <end position="10"/>
    </location>
</feature>
<reference evidence="3" key="1">
    <citation type="journal article" date="2018" name="Nat. Microbiol.">
        <title>Leveraging single-cell genomics to expand the fungal tree of life.</title>
        <authorList>
            <person name="Ahrendt S.R."/>
            <person name="Quandt C.A."/>
            <person name="Ciobanu D."/>
            <person name="Clum A."/>
            <person name="Salamov A."/>
            <person name="Andreopoulos B."/>
            <person name="Cheng J.F."/>
            <person name="Woyke T."/>
            <person name="Pelin A."/>
            <person name="Henrissat B."/>
            <person name="Reynolds N.K."/>
            <person name="Benny G.L."/>
            <person name="Smith M.E."/>
            <person name="James T.Y."/>
            <person name="Grigoriev I.V."/>
        </authorList>
    </citation>
    <scope>NUCLEOTIDE SEQUENCE [LARGE SCALE GENOMIC DNA]</scope>
    <source>
        <strain evidence="3">RSA 1356</strain>
    </source>
</reference>
<evidence type="ECO:0000256" key="1">
    <source>
        <dbReference type="SAM" id="MobiDB-lite"/>
    </source>
</evidence>